<feature type="region of interest" description="Disordered" evidence="1">
    <location>
        <begin position="1"/>
        <end position="29"/>
    </location>
</feature>
<evidence type="ECO:0000313" key="2">
    <source>
        <dbReference type="EMBL" id="BAR47308.1"/>
    </source>
</evidence>
<evidence type="ECO:0000256" key="1">
    <source>
        <dbReference type="SAM" id="MobiDB-lite"/>
    </source>
</evidence>
<dbReference type="Proteomes" id="UP000061432">
    <property type="component" value="Plasmid pMaq22A_1p"/>
</dbReference>
<reference evidence="2 3" key="1">
    <citation type="journal article" date="2015" name="Genome Announc.">
        <title>Complete Genome Sequence of Methylobacterium aquaticum Strain 22A, Isolated from Racomitrium japonicum Moss.</title>
        <authorList>
            <person name="Tani A."/>
            <person name="Ogura Y."/>
            <person name="Hayashi T."/>
            <person name="Kimbara K."/>
        </authorList>
    </citation>
    <scope>NUCLEOTIDE SEQUENCE [LARGE SCALE GENOMIC DNA]</scope>
    <source>
        <strain evidence="2 3">MA-22A</strain>
        <plasmid evidence="3">Plasmid pMaq22A_1p DNA</plasmid>
    </source>
</reference>
<accession>A0A1Y0Z920</accession>
<feature type="compositionally biased region" description="Basic and acidic residues" evidence="1">
    <location>
        <begin position="110"/>
        <end position="125"/>
    </location>
</feature>
<reference evidence="3" key="2">
    <citation type="submission" date="2015-01" db="EMBL/GenBank/DDBJ databases">
        <title>Complete genome sequence of Methylobacterium aquaticum strain 22A.</title>
        <authorList>
            <person name="Tani A."/>
            <person name="Ogura Y."/>
            <person name="Hayashi T."/>
        </authorList>
    </citation>
    <scope>NUCLEOTIDE SEQUENCE [LARGE SCALE GENOMIC DNA]</scope>
    <source>
        <strain evidence="3">MA-22A</strain>
        <plasmid evidence="3">Plasmid pMaq22A_1p DNA</plasmid>
    </source>
</reference>
<evidence type="ECO:0000313" key="3">
    <source>
        <dbReference type="Proteomes" id="UP000061432"/>
    </source>
</evidence>
<keyword evidence="2" id="KW-0614">Plasmid</keyword>
<organism evidence="2 3">
    <name type="scientific">Methylobacterium aquaticum</name>
    <dbReference type="NCBI Taxonomy" id="270351"/>
    <lineage>
        <taxon>Bacteria</taxon>
        <taxon>Pseudomonadati</taxon>
        <taxon>Pseudomonadota</taxon>
        <taxon>Alphaproteobacteria</taxon>
        <taxon>Hyphomicrobiales</taxon>
        <taxon>Methylobacteriaceae</taxon>
        <taxon>Methylobacterium</taxon>
    </lineage>
</organism>
<geneLocation type="plasmid" evidence="3">
    <name>pMaq22A_1p DNA</name>
</geneLocation>
<sequence>MPAPSSMPQRRRAGHPSGSRGLTGLVERGDPINAIVERLAGMRRDGGHAARDAVRRPKRVSGVACSVVLDTTFSPMNLPDRRIASTIPDGTVPSAHRIGQRSGNGGVRDSLPRARAVPDRADRARRGCRTSSARCAGSRNVPPP</sequence>
<protein>
    <submittedName>
        <fullName evidence="2">Uncharacterized protein</fullName>
    </submittedName>
</protein>
<dbReference type="AlphaFoldDB" id="A0A1Y0Z920"/>
<name>A0A1Y0Z920_9HYPH</name>
<proteinExistence type="predicted"/>
<gene>
    <name evidence="2" type="ORF">Maq22A_1p38400</name>
</gene>
<dbReference type="EMBL" id="AP014705">
    <property type="protein sequence ID" value="BAR47308.1"/>
    <property type="molecule type" value="Genomic_DNA"/>
</dbReference>
<dbReference type="KEGG" id="maqu:Maq22A_1p38400"/>
<feature type="region of interest" description="Disordered" evidence="1">
    <location>
        <begin position="80"/>
        <end position="144"/>
    </location>
</feature>